<organism evidence="1">
    <name type="scientific">uncultured Chloroflexia bacterium</name>
    <dbReference type="NCBI Taxonomy" id="1672391"/>
    <lineage>
        <taxon>Bacteria</taxon>
        <taxon>Bacillati</taxon>
        <taxon>Chloroflexota</taxon>
        <taxon>Chloroflexia</taxon>
        <taxon>environmental samples</taxon>
    </lineage>
</organism>
<proteinExistence type="predicted"/>
<gene>
    <name evidence="1" type="ORF">AVDCRST_MAG93-420</name>
</gene>
<reference evidence="1" key="1">
    <citation type="submission" date="2020-02" db="EMBL/GenBank/DDBJ databases">
        <authorList>
            <person name="Meier V. D."/>
        </authorList>
    </citation>
    <scope>NUCLEOTIDE SEQUENCE</scope>
    <source>
        <strain evidence="1">AVDCRST_MAG93</strain>
    </source>
</reference>
<dbReference type="AlphaFoldDB" id="A0A6J4HDT3"/>
<dbReference type="EMBL" id="CADCTR010000137">
    <property type="protein sequence ID" value="CAA9220472.1"/>
    <property type="molecule type" value="Genomic_DNA"/>
</dbReference>
<protein>
    <submittedName>
        <fullName evidence="1">Uncharacterized protein</fullName>
    </submittedName>
</protein>
<accession>A0A6J4HDT3</accession>
<feature type="non-terminal residue" evidence="1">
    <location>
        <position position="57"/>
    </location>
</feature>
<feature type="non-terminal residue" evidence="1">
    <location>
        <position position="1"/>
    </location>
</feature>
<sequence>CCRGGWRLMCSRVWPKAREKASRTRHYRRLRVSPRNWSNAETGSTMPRALNAIRLVV</sequence>
<evidence type="ECO:0000313" key="1">
    <source>
        <dbReference type="EMBL" id="CAA9220472.1"/>
    </source>
</evidence>
<name>A0A6J4HDT3_9CHLR</name>